<gene>
    <name evidence="2" type="ORF">JM47_01350</name>
</gene>
<dbReference type="InterPro" id="IPR012347">
    <property type="entry name" value="Ferritin-like"/>
</dbReference>
<dbReference type="PROSITE" id="PS50905">
    <property type="entry name" value="FERRITIN_LIKE"/>
    <property type="match status" value="1"/>
</dbReference>
<dbReference type="KEGG" id="ude:JM47_01350"/>
<sequence length="172" mass="20007">MQKSNKINDALNQHYKLNVELGLVYAHYAHVADDEFDMPYLGKFIQHLSEDKLGVHKEYISDYFKRNGMKLKTDVSVAVKSIPSDAKALIQEVYARENEVRDHVKAIAKLALAEDDYESFYFIQWYVRDGLKDLTEVDDVVKLFNSSSDKLIIEETIKEMVEKEESEHEIWG</sequence>
<evidence type="ECO:0000313" key="3">
    <source>
        <dbReference type="Proteomes" id="UP000032261"/>
    </source>
</evidence>
<dbReference type="EMBL" id="CP009770">
    <property type="protein sequence ID" value="AJQ45263.1"/>
    <property type="molecule type" value="Genomic_DNA"/>
</dbReference>
<dbReference type="AlphaFoldDB" id="A0A0C5RKT4"/>
<evidence type="ECO:0000313" key="2">
    <source>
        <dbReference type="EMBL" id="AJQ45263.1"/>
    </source>
</evidence>
<dbReference type="InterPro" id="IPR008331">
    <property type="entry name" value="Ferritin_DPS_dom"/>
</dbReference>
<reference evidence="2 3" key="1">
    <citation type="journal article" date="2015" name="Genome Announc.">
        <title>Genome Sequence of Ureaplasma diversum Strain ATCC 49782.</title>
        <authorList>
            <person name="Marques L.M."/>
            <person name="Guimaraes A.M."/>
            <person name="Martins H.B."/>
            <person name="Rezende I.S."/>
            <person name="Barbosa M.S."/>
            <person name="Campos G.B."/>
            <person name="do Nascimento N.C."/>
            <person name="Dos Santos A.P."/>
            <person name="Amorim A.T."/>
            <person name="Santos V.M."/>
            <person name="Messick J.B."/>
            <person name="Timenetsky J."/>
        </authorList>
    </citation>
    <scope>NUCLEOTIDE SEQUENCE [LARGE SCALE GENOMIC DNA]</scope>
    <source>
        <strain evidence="2 3">ATCC 49782</strain>
    </source>
</reference>
<name>A0A0C5RKT4_9BACT</name>
<dbReference type="SUPFAM" id="SSF47240">
    <property type="entry name" value="Ferritin-like"/>
    <property type="match status" value="1"/>
</dbReference>
<dbReference type="GO" id="GO:0008199">
    <property type="term" value="F:ferric iron binding"/>
    <property type="evidence" value="ECO:0007669"/>
    <property type="project" value="InterPro"/>
</dbReference>
<dbReference type="Gene3D" id="1.20.1260.10">
    <property type="match status" value="1"/>
</dbReference>
<protein>
    <recommendedName>
        <fullName evidence="1">Ferritin-like diiron domain-containing protein</fullName>
    </recommendedName>
</protein>
<dbReference type="HOGENOM" id="CLU_1569986_0_0_14"/>
<dbReference type="PATRIC" id="fig|42094.4.peg.261"/>
<organism evidence="2 3">
    <name type="scientific">Ureaplasma diversum</name>
    <dbReference type="NCBI Taxonomy" id="42094"/>
    <lineage>
        <taxon>Bacteria</taxon>
        <taxon>Bacillati</taxon>
        <taxon>Mycoplasmatota</taxon>
        <taxon>Mycoplasmoidales</taxon>
        <taxon>Mycoplasmoidaceae</taxon>
        <taxon>Ureaplasma</taxon>
    </lineage>
</organism>
<feature type="domain" description="Ferritin-like diiron" evidence="1">
    <location>
        <begin position="1"/>
        <end position="148"/>
    </location>
</feature>
<dbReference type="InterPro" id="IPR009040">
    <property type="entry name" value="Ferritin-like_diiron"/>
</dbReference>
<accession>A0A0C5RKT4</accession>
<dbReference type="Proteomes" id="UP000032261">
    <property type="component" value="Chromosome"/>
</dbReference>
<dbReference type="Pfam" id="PF00210">
    <property type="entry name" value="Ferritin"/>
    <property type="match status" value="1"/>
</dbReference>
<evidence type="ECO:0000259" key="1">
    <source>
        <dbReference type="PROSITE" id="PS50905"/>
    </source>
</evidence>
<dbReference type="RefSeq" id="WP_208895191.1">
    <property type="nucleotide sequence ID" value="NZ_CP009770.1"/>
</dbReference>
<dbReference type="InterPro" id="IPR009078">
    <property type="entry name" value="Ferritin-like_SF"/>
</dbReference>
<proteinExistence type="predicted"/>
<dbReference type="STRING" id="42094.JM47_01350"/>